<keyword evidence="1" id="KW-1133">Transmembrane helix</keyword>
<protein>
    <recommendedName>
        <fullName evidence="2">PDZ domain-containing protein</fullName>
    </recommendedName>
</protein>
<feature type="transmembrane region" description="Helical" evidence="1">
    <location>
        <begin position="108"/>
        <end position="127"/>
    </location>
</feature>
<feature type="transmembrane region" description="Helical" evidence="1">
    <location>
        <begin position="219"/>
        <end position="241"/>
    </location>
</feature>
<accession>A0ABM9URU6</accession>
<feature type="transmembrane region" description="Helical" evidence="1">
    <location>
        <begin position="253"/>
        <end position="272"/>
    </location>
</feature>
<keyword evidence="1" id="KW-0812">Transmembrane</keyword>
<dbReference type="SUPFAM" id="SSF50156">
    <property type="entry name" value="PDZ domain-like"/>
    <property type="match status" value="1"/>
</dbReference>
<evidence type="ECO:0000256" key="1">
    <source>
        <dbReference type="SAM" id="Phobius"/>
    </source>
</evidence>
<keyword evidence="4" id="KW-1185">Reference proteome</keyword>
<feature type="domain" description="PDZ" evidence="2">
    <location>
        <begin position="315"/>
        <end position="371"/>
    </location>
</feature>
<evidence type="ECO:0000313" key="4">
    <source>
        <dbReference type="Proteomes" id="UP000095488"/>
    </source>
</evidence>
<sequence length="416" mass="46849">MNVVLATIKAISYVWVNPVLLLLLLVISVVFYIKNKKINFIQTMVLGEKINSPLELTISQIVIGIIAGSIASLILTTFGVSFEENSGIAILFLISIVVIIYKPKIFSFPYVATVLSLISLICSRFNVGRVIKMQLNIPNIIILISIISIVQGILIMIDGRKGYIPVFTNKNDKILGGFIFKRCWSLPIAFFIIFNSINDFTLQNIDFSNIYSSIIGRDLIPITTMTALAILPFYAVIGYEAVTFTKNKVQKTLISGGIMVVYGGILFLISFFSRYNVMFEVLSVILMSIIYIIIKYIEKHIEKNSKPLFVSDEEGICILDVVPKSRAFREGVRSGDKIIELNGLKPFSEKEILKSIRDNYINTTLKIKNIKGEVKEYIISSKSKSMRFGVILVPVNIRKKYNIDKLLQLSELKKNV</sequence>
<dbReference type="RefSeq" id="WP_055259903.1">
    <property type="nucleotide sequence ID" value="NZ_CABIXL010000006.1"/>
</dbReference>
<feature type="transmembrane region" description="Helical" evidence="1">
    <location>
        <begin position="12"/>
        <end position="33"/>
    </location>
</feature>
<dbReference type="EMBL" id="CYZR01000006">
    <property type="protein sequence ID" value="CUO11196.1"/>
    <property type="molecule type" value="Genomic_DNA"/>
</dbReference>
<evidence type="ECO:0000259" key="2">
    <source>
        <dbReference type="PROSITE" id="PS50106"/>
    </source>
</evidence>
<keyword evidence="1" id="KW-0472">Membrane</keyword>
<dbReference type="Gene3D" id="2.30.42.10">
    <property type="match status" value="1"/>
</dbReference>
<dbReference type="InterPro" id="IPR001478">
    <property type="entry name" value="PDZ"/>
</dbReference>
<organism evidence="3 4">
    <name type="scientific">Sarcina ventriculi</name>
    <name type="common">Clostridium ventriculi</name>
    <dbReference type="NCBI Taxonomy" id="1267"/>
    <lineage>
        <taxon>Bacteria</taxon>
        <taxon>Bacillati</taxon>
        <taxon>Bacillota</taxon>
        <taxon>Clostridia</taxon>
        <taxon>Eubacteriales</taxon>
        <taxon>Clostridiaceae</taxon>
        <taxon>Sarcina</taxon>
    </lineage>
</organism>
<feature type="transmembrane region" description="Helical" evidence="1">
    <location>
        <begin position="85"/>
        <end position="101"/>
    </location>
</feature>
<feature type="transmembrane region" description="Helical" evidence="1">
    <location>
        <begin position="278"/>
        <end position="297"/>
    </location>
</feature>
<dbReference type="PROSITE" id="PS50106">
    <property type="entry name" value="PDZ"/>
    <property type="match status" value="1"/>
</dbReference>
<name>A0ABM9URU6_SARVE</name>
<reference evidence="3 4" key="1">
    <citation type="submission" date="2015-09" db="EMBL/GenBank/DDBJ databases">
        <authorList>
            <consortium name="Pathogen Informatics"/>
        </authorList>
    </citation>
    <scope>NUCLEOTIDE SEQUENCE [LARGE SCALE GENOMIC DNA]</scope>
    <source>
        <strain evidence="3 4">2789STDY5834858</strain>
    </source>
</reference>
<feature type="transmembrane region" description="Helical" evidence="1">
    <location>
        <begin position="139"/>
        <end position="157"/>
    </location>
</feature>
<evidence type="ECO:0000313" key="3">
    <source>
        <dbReference type="EMBL" id="CUO11196.1"/>
    </source>
</evidence>
<feature type="transmembrane region" description="Helical" evidence="1">
    <location>
        <begin position="54"/>
        <end position="79"/>
    </location>
</feature>
<dbReference type="InterPro" id="IPR036034">
    <property type="entry name" value="PDZ_sf"/>
</dbReference>
<gene>
    <name evidence="3" type="ORF">ERS852473_01939</name>
</gene>
<proteinExistence type="predicted"/>
<comment type="caution">
    <text evidence="3">The sequence shown here is derived from an EMBL/GenBank/DDBJ whole genome shotgun (WGS) entry which is preliminary data.</text>
</comment>
<dbReference type="Proteomes" id="UP000095488">
    <property type="component" value="Unassembled WGS sequence"/>
</dbReference>